<evidence type="ECO:0000313" key="1">
    <source>
        <dbReference type="EMBL" id="PWK53238.1"/>
    </source>
</evidence>
<name>A0A316FXB8_9GAMM</name>
<dbReference type="Gene3D" id="1.20.5.340">
    <property type="match status" value="1"/>
</dbReference>
<gene>
    <name evidence="1" type="ORF">C8D97_10361</name>
</gene>
<dbReference type="AlphaFoldDB" id="A0A316FXB8"/>
<accession>A0A316FXB8</accession>
<reference evidence="1 2" key="1">
    <citation type="submission" date="2018-05" db="EMBL/GenBank/DDBJ databases">
        <title>Genomic Encyclopedia of Type Strains, Phase IV (KMG-IV): sequencing the most valuable type-strain genomes for metagenomic binning, comparative biology and taxonomic classification.</title>
        <authorList>
            <person name="Goeker M."/>
        </authorList>
    </citation>
    <scope>NUCLEOTIDE SEQUENCE [LARGE SCALE GENOMIC DNA]</scope>
    <source>
        <strain evidence="1 2">DSM 25350</strain>
    </source>
</reference>
<protein>
    <submittedName>
        <fullName evidence="1">Uncharacterized protein</fullName>
    </submittedName>
</protein>
<dbReference type="OrthoDB" id="6195768at2"/>
<proteinExistence type="predicted"/>
<keyword evidence="2" id="KW-1185">Reference proteome</keyword>
<comment type="caution">
    <text evidence="1">The sequence shown here is derived from an EMBL/GenBank/DDBJ whole genome shotgun (WGS) entry which is preliminary data.</text>
</comment>
<sequence>MIMNIDFNKDKPTKSYKALIGGLIVATFGHNIATASELTIPNSFTAGTPARASEVNQNFDATATAVNDNDSRITTLSGNLETTNTTITDNISRIAALEAALTALTQRVDEFESSQQNVMFSSDTHYATDLVFLSNDADGSFIIPVTNGNQSESSVIATNYEYHPMPGLDTVSFNVAEDDTTVIIETSGEAYLSQWNAYSRLSVAIQIDGIIPTLGAQKTLRMVTDDNISSGGSSWTVRYPVQMDAGDHTFSVMLKAGSQNQSSVGVDGRSIEGHNGRIKATVMQVHTGSE</sequence>
<organism evidence="1 2">
    <name type="scientific">Pleionea mediterranea</name>
    <dbReference type="NCBI Taxonomy" id="523701"/>
    <lineage>
        <taxon>Bacteria</taxon>
        <taxon>Pseudomonadati</taxon>
        <taxon>Pseudomonadota</taxon>
        <taxon>Gammaproteobacteria</taxon>
        <taxon>Oceanospirillales</taxon>
        <taxon>Pleioneaceae</taxon>
        <taxon>Pleionea</taxon>
    </lineage>
</organism>
<dbReference type="EMBL" id="QGGU01000003">
    <property type="protein sequence ID" value="PWK53238.1"/>
    <property type="molecule type" value="Genomic_DNA"/>
</dbReference>
<evidence type="ECO:0000313" key="2">
    <source>
        <dbReference type="Proteomes" id="UP000245790"/>
    </source>
</evidence>
<dbReference type="Proteomes" id="UP000245790">
    <property type="component" value="Unassembled WGS sequence"/>
</dbReference>